<dbReference type="Proteomes" id="UP000003675">
    <property type="component" value="Unassembled WGS sequence"/>
</dbReference>
<evidence type="ECO:0000256" key="1">
    <source>
        <dbReference type="SAM" id="SignalP"/>
    </source>
</evidence>
<dbReference type="HOGENOM" id="CLU_3201136_0_0_9"/>
<organism evidence="2 3">
    <name type="scientific">Limosilactobacillus antri DSM 16041</name>
    <dbReference type="NCBI Taxonomy" id="525309"/>
    <lineage>
        <taxon>Bacteria</taxon>
        <taxon>Bacillati</taxon>
        <taxon>Bacillota</taxon>
        <taxon>Bacilli</taxon>
        <taxon>Lactobacillales</taxon>
        <taxon>Lactobacillaceae</taxon>
        <taxon>Limosilactobacillus</taxon>
    </lineage>
</organism>
<gene>
    <name evidence="2" type="ORF">HMPREF0494_2202</name>
</gene>
<dbReference type="EMBL" id="ACLL01000070">
    <property type="protein sequence ID" value="EEW52634.1"/>
    <property type="molecule type" value="Genomic_DNA"/>
</dbReference>
<protein>
    <recommendedName>
        <fullName evidence="4">Gram-positive signal peptide protein, YSIRK family</fullName>
    </recommendedName>
</protein>
<dbReference type="AlphaFoldDB" id="C8PA58"/>
<sequence>MNNKWLKAVSTIAVTTVAGLVLVSNNARADTTSAAPISQQLTVNN</sequence>
<evidence type="ECO:0000313" key="2">
    <source>
        <dbReference type="EMBL" id="EEW52634.1"/>
    </source>
</evidence>
<evidence type="ECO:0008006" key="4">
    <source>
        <dbReference type="Google" id="ProtNLM"/>
    </source>
</evidence>
<reference evidence="2 3" key="1">
    <citation type="submission" date="2009-09" db="EMBL/GenBank/DDBJ databases">
        <authorList>
            <person name="Qin X."/>
            <person name="Bachman B."/>
            <person name="Battles P."/>
            <person name="Bell A."/>
            <person name="Bess C."/>
            <person name="Bickham C."/>
            <person name="Chaboub L."/>
            <person name="Chen D."/>
            <person name="Coyle M."/>
            <person name="Deiros D.R."/>
            <person name="Dinh H."/>
            <person name="Forbes L."/>
            <person name="Fowler G."/>
            <person name="Francisco L."/>
            <person name="Fu Q."/>
            <person name="Gubbala S."/>
            <person name="Hale W."/>
            <person name="Han Y."/>
            <person name="Hemphill L."/>
            <person name="Highlander S.K."/>
            <person name="Hirani K."/>
            <person name="Hogues M."/>
            <person name="Jackson L."/>
            <person name="Jakkamsetti A."/>
            <person name="Javaid M."/>
            <person name="Jiang H."/>
            <person name="Korchina V."/>
            <person name="Kovar C."/>
            <person name="Lara F."/>
            <person name="Lee S."/>
            <person name="Mata R."/>
            <person name="Mathew T."/>
            <person name="Moen C."/>
            <person name="Morales K."/>
            <person name="Munidasa M."/>
            <person name="Nazareth L."/>
            <person name="Ngo R."/>
            <person name="Nguyen L."/>
            <person name="Okwuonu G."/>
            <person name="Ongeri F."/>
            <person name="Patil S."/>
            <person name="Petrosino J."/>
            <person name="Pham C."/>
            <person name="Pham P."/>
            <person name="Pu L.-L."/>
            <person name="Puazo M."/>
            <person name="Raj R."/>
            <person name="Reid J."/>
            <person name="Rouhana J."/>
            <person name="Saada N."/>
            <person name="Shang Y."/>
            <person name="Simmons D."/>
            <person name="Thornton R."/>
            <person name="Warren J."/>
            <person name="Weissenberger G."/>
            <person name="Zhang J."/>
            <person name="Zhang L."/>
            <person name="Zhou C."/>
            <person name="Zhu D."/>
            <person name="Muzny D."/>
            <person name="Worley K."/>
            <person name="Gibbs R."/>
        </authorList>
    </citation>
    <scope>NUCLEOTIDE SEQUENCE [LARGE SCALE GENOMIC DNA]</scope>
    <source>
        <strain evidence="2 3">DSM 16041</strain>
    </source>
</reference>
<name>C8PA58_9LACO</name>
<accession>C8PA58</accession>
<comment type="caution">
    <text evidence="2">The sequence shown here is derived from an EMBL/GenBank/DDBJ whole genome shotgun (WGS) entry which is preliminary data.</text>
</comment>
<feature type="signal peptide" evidence="1">
    <location>
        <begin position="1"/>
        <end position="29"/>
    </location>
</feature>
<evidence type="ECO:0000313" key="3">
    <source>
        <dbReference type="Proteomes" id="UP000003675"/>
    </source>
</evidence>
<proteinExistence type="predicted"/>
<feature type="chain" id="PRO_5002989864" description="Gram-positive signal peptide protein, YSIRK family" evidence="1">
    <location>
        <begin position="30"/>
        <end position="45"/>
    </location>
</feature>
<keyword evidence="1" id="KW-0732">Signal</keyword>
<dbReference type="RefSeq" id="WP_007124481.1">
    <property type="nucleotide sequence ID" value="NZ_AZDK01000027.1"/>
</dbReference>
<dbReference type="STRING" id="525309.HMPREF0494_2202"/>